<feature type="compositionally biased region" description="Polar residues" evidence="6">
    <location>
        <begin position="34"/>
        <end position="52"/>
    </location>
</feature>
<dbReference type="PATRIC" id="fig|56107.3.peg.2860"/>
<dbReference type="InterPro" id="IPR038765">
    <property type="entry name" value="Papain-like_cys_pep_sf"/>
</dbReference>
<dbReference type="STRING" id="56107.Cylst_2590"/>
<evidence type="ECO:0000259" key="7">
    <source>
        <dbReference type="PROSITE" id="PS50203"/>
    </source>
</evidence>
<protein>
    <submittedName>
        <fullName evidence="8">Calpain family cysteine protease</fullName>
    </submittedName>
</protein>
<evidence type="ECO:0000313" key="9">
    <source>
        <dbReference type="Proteomes" id="UP000010475"/>
    </source>
</evidence>
<dbReference type="HOGENOM" id="CLU_417222_0_0_3"/>
<evidence type="ECO:0000313" key="8">
    <source>
        <dbReference type="EMBL" id="AFZ24796.1"/>
    </source>
</evidence>
<dbReference type="GO" id="GO:0006508">
    <property type="term" value="P:proteolysis"/>
    <property type="evidence" value="ECO:0007669"/>
    <property type="project" value="UniProtKB-KW"/>
</dbReference>
<gene>
    <name evidence="8" type="ORF">Cylst_2590</name>
</gene>
<dbReference type="Gene3D" id="3.90.70.10">
    <property type="entry name" value="Cysteine proteinases"/>
    <property type="match status" value="1"/>
</dbReference>
<proteinExistence type="inferred from homology"/>
<feature type="active site" evidence="5">
    <location>
        <position position="249"/>
    </location>
</feature>
<evidence type="ECO:0000256" key="4">
    <source>
        <dbReference type="ARBA" id="ARBA00022807"/>
    </source>
</evidence>
<organism evidence="8 9">
    <name type="scientific">Cylindrospermum stagnale PCC 7417</name>
    <dbReference type="NCBI Taxonomy" id="56107"/>
    <lineage>
        <taxon>Bacteria</taxon>
        <taxon>Bacillati</taxon>
        <taxon>Cyanobacteriota</taxon>
        <taxon>Cyanophyceae</taxon>
        <taxon>Nostocales</taxon>
        <taxon>Nostocaceae</taxon>
        <taxon>Cylindrospermum</taxon>
    </lineage>
</organism>
<dbReference type="InterPro" id="IPR022684">
    <property type="entry name" value="Calpain_cysteine_protease"/>
</dbReference>
<dbReference type="eggNOG" id="COG3103">
    <property type="taxonomic scope" value="Bacteria"/>
</dbReference>
<reference evidence="8 9" key="1">
    <citation type="submission" date="2012-06" db="EMBL/GenBank/DDBJ databases">
        <title>Finished chromosome of genome of Cylindrospermum stagnale PCC 7417.</title>
        <authorList>
            <consortium name="US DOE Joint Genome Institute"/>
            <person name="Gugger M."/>
            <person name="Coursin T."/>
            <person name="Rippka R."/>
            <person name="Tandeau De Marsac N."/>
            <person name="Huntemann M."/>
            <person name="Wei C.-L."/>
            <person name="Han J."/>
            <person name="Detter J.C."/>
            <person name="Han C."/>
            <person name="Tapia R."/>
            <person name="Chen A."/>
            <person name="Kyrpides N."/>
            <person name="Mavromatis K."/>
            <person name="Markowitz V."/>
            <person name="Szeto E."/>
            <person name="Ivanova N."/>
            <person name="Pagani I."/>
            <person name="Pati A."/>
            <person name="Goodwin L."/>
            <person name="Nordberg H.P."/>
            <person name="Cantor M.N."/>
            <person name="Hua S.X."/>
            <person name="Woyke T."/>
            <person name="Kerfeld C.A."/>
        </authorList>
    </citation>
    <scope>NUCLEOTIDE SEQUENCE [LARGE SCALE GENOMIC DNA]</scope>
    <source>
        <strain evidence="8 9">PCC 7417</strain>
    </source>
</reference>
<evidence type="ECO:0000256" key="1">
    <source>
        <dbReference type="ARBA" id="ARBA00007623"/>
    </source>
</evidence>
<feature type="domain" description="Calpain catalytic" evidence="7">
    <location>
        <begin position="236"/>
        <end position="655"/>
    </location>
</feature>
<dbReference type="OrthoDB" id="468501at2"/>
<dbReference type="SUPFAM" id="SSF54001">
    <property type="entry name" value="Cysteine proteinases"/>
    <property type="match status" value="1"/>
</dbReference>
<dbReference type="GO" id="GO:0004198">
    <property type="term" value="F:calcium-dependent cysteine-type endopeptidase activity"/>
    <property type="evidence" value="ECO:0007669"/>
    <property type="project" value="InterPro"/>
</dbReference>
<name>K9WYB7_9NOST</name>
<feature type="compositionally biased region" description="Polar residues" evidence="6">
    <location>
        <begin position="10"/>
        <end position="24"/>
    </location>
</feature>
<dbReference type="eggNOG" id="COG1572">
    <property type="taxonomic scope" value="Bacteria"/>
</dbReference>
<evidence type="ECO:0000256" key="2">
    <source>
        <dbReference type="ARBA" id="ARBA00022670"/>
    </source>
</evidence>
<comment type="similarity">
    <text evidence="1">Belongs to the peptidase C2 family.</text>
</comment>
<dbReference type="InterPro" id="IPR001300">
    <property type="entry name" value="Peptidase_C2_calpain_cat"/>
</dbReference>
<dbReference type="PANTHER" id="PTHR10183">
    <property type="entry name" value="CALPAIN"/>
    <property type="match status" value="1"/>
</dbReference>
<dbReference type="PANTHER" id="PTHR10183:SF379">
    <property type="entry name" value="CALPAIN-5"/>
    <property type="match status" value="1"/>
</dbReference>
<dbReference type="Pfam" id="PF00648">
    <property type="entry name" value="Peptidase_C2"/>
    <property type="match status" value="2"/>
</dbReference>
<accession>K9WYB7</accession>
<evidence type="ECO:0000256" key="3">
    <source>
        <dbReference type="ARBA" id="ARBA00022801"/>
    </source>
</evidence>
<feature type="region of interest" description="Disordered" evidence="6">
    <location>
        <begin position="1"/>
        <end position="60"/>
    </location>
</feature>
<dbReference type="AlphaFoldDB" id="K9WYB7"/>
<dbReference type="PROSITE" id="PS50203">
    <property type="entry name" value="CALPAIN_CAT"/>
    <property type="match status" value="1"/>
</dbReference>
<keyword evidence="3 5" id="KW-0378">Hydrolase</keyword>
<dbReference type="KEGG" id="csg:Cylst_2590"/>
<keyword evidence="9" id="KW-1185">Reference proteome</keyword>
<dbReference type="EMBL" id="CP003642">
    <property type="protein sequence ID" value="AFZ24796.1"/>
    <property type="molecule type" value="Genomic_DNA"/>
</dbReference>
<dbReference type="Proteomes" id="UP000010475">
    <property type="component" value="Chromosome"/>
</dbReference>
<keyword evidence="2 5" id="KW-0645">Protease</keyword>
<sequence>MYSREHRTVKTSSQNADTPMSNQFAPRPFVHQPKIQTATPQAEQTTDLQAKSENSEPLDDNCINGALLTRRSLIREPIQIQLLQKQHAIAKRCCFQQIAQAKKTSNPEEIASTAPADNETAITPPPSKSAKSVHSDPFEAAALLPNPDFFATDRGIATKILAGKEFYHLSDDGSKKKAKPESQDLLVSIKLEKDGGYIVFSKLGDLWVAKENLTEVKSGFKKVDTPVFPADPRWKPSPDDVRQTGLGDCYLEAALASIAAQKPDYIKEIVREDQDSNVTVRLYKVDQTDYQNPKFTPQYIKVEKSVPINRNGVELYNNGALWVRMIQKAYAAGCFTGTGLAPISKTPAYENMDGGLSSYAFEVLLGKPSTTLDLKSGPTYNKNKKQYEERQDIVAKDNTKQIITPNKVSLPWDAGAVTEYDQVKYSKTPDDYSSMKLLMGIFKNDQNKVDQWITFLKGVKGNNLKQKFVDQSHDRASIDIRDNKLEGNSNAITLKDIDELFKNQAFKDDMMQWLQAQQIFPGESGTAIYSQTQLDTFEKIKVALNGGQVVAASSYSSIGKGTGVEEKTPDGVSSGHAYSVLAVRTTNSQNPEDQKVGKFHWVKLCNPWQKNGRKSRFPNGKLEVIEDQANDTREFWLELSDLTKYYYRIDIGSFPNK</sequence>
<evidence type="ECO:0000256" key="5">
    <source>
        <dbReference type="PROSITE-ProRule" id="PRU00239"/>
    </source>
</evidence>
<evidence type="ECO:0000256" key="6">
    <source>
        <dbReference type="SAM" id="MobiDB-lite"/>
    </source>
</evidence>
<feature type="active site" evidence="5">
    <location>
        <position position="606"/>
    </location>
</feature>
<feature type="active site" evidence="5">
    <location>
        <position position="576"/>
    </location>
</feature>
<keyword evidence="4 5" id="KW-0788">Thiol protease</keyword>